<evidence type="ECO:0000256" key="4">
    <source>
        <dbReference type="ARBA" id="ARBA00022692"/>
    </source>
</evidence>
<keyword evidence="5 7" id="KW-1133">Transmembrane helix</keyword>
<feature type="transmembrane region" description="Helical" evidence="7">
    <location>
        <begin position="204"/>
        <end position="229"/>
    </location>
</feature>
<proteinExistence type="inferred from homology"/>
<dbReference type="Proteomes" id="UP001595823">
    <property type="component" value="Unassembled WGS sequence"/>
</dbReference>
<feature type="transmembrane region" description="Helical" evidence="7">
    <location>
        <begin position="262"/>
        <end position="283"/>
    </location>
</feature>
<dbReference type="PROSITE" id="PS50928">
    <property type="entry name" value="ABC_TM1"/>
    <property type="match status" value="1"/>
</dbReference>
<dbReference type="Pfam" id="PF00528">
    <property type="entry name" value="BPD_transp_1"/>
    <property type="match status" value="1"/>
</dbReference>
<evidence type="ECO:0000256" key="5">
    <source>
        <dbReference type="ARBA" id="ARBA00022989"/>
    </source>
</evidence>
<evidence type="ECO:0000256" key="3">
    <source>
        <dbReference type="ARBA" id="ARBA00022475"/>
    </source>
</evidence>
<evidence type="ECO:0000313" key="10">
    <source>
        <dbReference type="Proteomes" id="UP001595823"/>
    </source>
</evidence>
<keyword evidence="3" id="KW-1003">Cell membrane</keyword>
<evidence type="ECO:0000259" key="8">
    <source>
        <dbReference type="PROSITE" id="PS50928"/>
    </source>
</evidence>
<reference evidence="10" key="1">
    <citation type="journal article" date="2019" name="Int. J. Syst. Evol. Microbiol.">
        <title>The Global Catalogue of Microorganisms (GCM) 10K type strain sequencing project: providing services to taxonomists for standard genome sequencing and annotation.</title>
        <authorList>
            <consortium name="The Broad Institute Genomics Platform"/>
            <consortium name="The Broad Institute Genome Sequencing Center for Infectious Disease"/>
            <person name="Wu L."/>
            <person name="Ma J."/>
        </authorList>
    </citation>
    <scope>NUCLEOTIDE SEQUENCE [LARGE SCALE GENOMIC DNA]</scope>
    <source>
        <strain evidence="10">IBRC-M 10908</strain>
    </source>
</reference>
<dbReference type="SUPFAM" id="SSF161098">
    <property type="entry name" value="MetI-like"/>
    <property type="match status" value="1"/>
</dbReference>
<organism evidence="9 10">
    <name type="scientific">Salininema proteolyticum</name>
    <dbReference type="NCBI Taxonomy" id="1607685"/>
    <lineage>
        <taxon>Bacteria</taxon>
        <taxon>Bacillati</taxon>
        <taxon>Actinomycetota</taxon>
        <taxon>Actinomycetes</taxon>
        <taxon>Glycomycetales</taxon>
        <taxon>Glycomycetaceae</taxon>
        <taxon>Salininema</taxon>
    </lineage>
</organism>
<comment type="subcellular location">
    <subcellularLocation>
        <location evidence="1 7">Cell membrane</location>
        <topology evidence="1 7">Multi-pass membrane protein</topology>
    </subcellularLocation>
</comment>
<feature type="transmembrane region" description="Helical" evidence="7">
    <location>
        <begin position="77"/>
        <end position="105"/>
    </location>
</feature>
<keyword evidence="2 7" id="KW-0813">Transport</keyword>
<dbReference type="PANTHER" id="PTHR43744">
    <property type="entry name" value="ABC TRANSPORTER PERMEASE PROTEIN MG189-RELATED-RELATED"/>
    <property type="match status" value="1"/>
</dbReference>
<keyword evidence="10" id="KW-1185">Reference proteome</keyword>
<name>A0ABV8U127_9ACTN</name>
<dbReference type="RefSeq" id="WP_380622565.1">
    <property type="nucleotide sequence ID" value="NZ_JBHSDK010000021.1"/>
</dbReference>
<dbReference type="InterPro" id="IPR000515">
    <property type="entry name" value="MetI-like"/>
</dbReference>
<keyword evidence="4 7" id="KW-0812">Transmembrane</keyword>
<evidence type="ECO:0000256" key="1">
    <source>
        <dbReference type="ARBA" id="ARBA00004651"/>
    </source>
</evidence>
<feature type="transmembrane region" description="Helical" evidence="7">
    <location>
        <begin position="12"/>
        <end position="33"/>
    </location>
</feature>
<evidence type="ECO:0000256" key="2">
    <source>
        <dbReference type="ARBA" id="ARBA00022448"/>
    </source>
</evidence>
<dbReference type="CDD" id="cd06261">
    <property type="entry name" value="TM_PBP2"/>
    <property type="match status" value="1"/>
</dbReference>
<dbReference type="EMBL" id="JBHSDK010000021">
    <property type="protein sequence ID" value="MFC4336531.1"/>
    <property type="molecule type" value="Genomic_DNA"/>
</dbReference>
<comment type="similarity">
    <text evidence="7">Belongs to the binding-protein-dependent transport system permease family.</text>
</comment>
<comment type="caution">
    <text evidence="9">The sequence shown here is derived from an EMBL/GenBank/DDBJ whole genome shotgun (WGS) entry which is preliminary data.</text>
</comment>
<feature type="transmembrane region" description="Helical" evidence="7">
    <location>
        <begin position="161"/>
        <end position="183"/>
    </location>
</feature>
<keyword evidence="6 7" id="KW-0472">Membrane</keyword>
<protein>
    <submittedName>
        <fullName evidence="9">Carbohydrate ABC transporter permease</fullName>
    </submittedName>
</protein>
<feature type="transmembrane region" description="Helical" evidence="7">
    <location>
        <begin position="112"/>
        <end position="134"/>
    </location>
</feature>
<feature type="domain" description="ABC transmembrane type-1" evidence="8">
    <location>
        <begin position="78"/>
        <end position="283"/>
    </location>
</feature>
<evidence type="ECO:0000256" key="6">
    <source>
        <dbReference type="ARBA" id="ARBA00023136"/>
    </source>
</evidence>
<evidence type="ECO:0000313" key="9">
    <source>
        <dbReference type="EMBL" id="MFC4336531.1"/>
    </source>
</evidence>
<dbReference type="Gene3D" id="1.10.3720.10">
    <property type="entry name" value="MetI-like"/>
    <property type="match status" value="1"/>
</dbReference>
<sequence length="298" mass="32109">MKTLAEKLSSRAGSLAAVLIAMLWTLPTAGLFVNSLRPPEDVTSTGWWTVASEPAFTLETYNYVLYSDRSGGGLANYFVNSLVIAVPSVLLPIAIGCMAAYAIAWIRFKGRLVLFVAIFALQIVPLQMVIVPLLKMFSEGVQVGGVTLMPGWGLDGFERYVQIWVAHTVFGLPLVVFLMHNFIREIPGEVVEAARVDGAGHVQIFRKVVVPLAAPAIASIGIFQFLWVWNDYLVGLVFGGGPATNPLTVALANLVGATGDNWARLPAAAFVSIIVPLSVFLFLQKYFVRGLLAGSVKG</sequence>
<evidence type="ECO:0000256" key="7">
    <source>
        <dbReference type="RuleBase" id="RU363032"/>
    </source>
</evidence>
<accession>A0ABV8U127</accession>
<gene>
    <name evidence="9" type="ORF">ACFPET_15110</name>
</gene>
<dbReference type="InterPro" id="IPR035906">
    <property type="entry name" value="MetI-like_sf"/>
</dbReference>
<dbReference type="PANTHER" id="PTHR43744:SF4">
    <property type="entry name" value="OSMOPROTECTIVE COMPOUNDS UPTAKE PERMEASE PROTEIN GGTD"/>
    <property type="match status" value="1"/>
</dbReference>